<feature type="region of interest" description="Disordered" evidence="1">
    <location>
        <begin position="29"/>
        <end position="49"/>
    </location>
</feature>
<keyword evidence="4" id="KW-1185">Reference proteome</keyword>
<proteinExistence type="predicted"/>
<dbReference type="OrthoDB" id="5832112at2759"/>
<accession>A0A0V0TDP3</accession>
<evidence type="ECO:0000256" key="1">
    <source>
        <dbReference type="SAM" id="MobiDB-lite"/>
    </source>
</evidence>
<evidence type="ECO:0000259" key="2">
    <source>
        <dbReference type="Pfam" id="PF22938"/>
    </source>
</evidence>
<evidence type="ECO:0000313" key="4">
    <source>
        <dbReference type="Proteomes" id="UP000055048"/>
    </source>
</evidence>
<gene>
    <name evidence="3" type="ORF">T05_5847</name>
</gene>
<protein>
    <recommendedName>
        <fullName evidence="2">Integrase p58-like C-terminal domain-containing protein</fullName>
    </recommendedName>
</protein>
<reference evidence="3 4" key="1">
    <citation type="submission" date="2015-01" db="EMBL/GenBank/DDBJ databases">
        <title>Evolution of Trichinella species and genotypes.</title>
        <authorList>
            <person name="Korhonen P.K."/>
            <person name="Edoardo P."/>
            <person name="Giuseppe L.R."/>
            <person name="Gasser R.B."/>
        </authorList>
    </citation>
    <scope>NUCLEOTIDE SEQUENCE [LARGE SCALE GENOMIC DNA]</scope>
    <source>
        <strain evidence="3">ISS417</strain>
    </source>
</reference>
<evidence type="ECO:0000313" key="3">
    <source>
        <dbReference type="EMBL" id="KRX36675.1"/>
    </source>
</evidence>
<dbReference type="AlphaFoldDB" id="A0A0V0TDP3"/>
<organism evidence="3 4">
    <name type="scientific">Trichinella murrelli</name>
    <dbReference type="NCBI Taxonomy" id="144512"/>
    <lineage>
        <taxon>Eukaryota</taxon>
        <taxon>Metazoa</taxon>
        <taxon>Ecdysozoa</taxon>
        <taxon>Nematoda</taxon>
        <taxon>Enoplea</taxon>
        <taxon>Dorylaimia</taxon>
        <taxon>Trichinellida</taxon>
        <taxon>Trichinellidae</taxon>
        <taxon>Trichinella</taxon>
    </lineage>
</organism>
<sequence length="113" mass="12923">MPRRGKLDREWDGPYQVVEVMGPQTYRVRHHEPHTGGTLPPDEAVPREGYPCAARQRRPVCSRRDYTEVGTSAGWCRHTTIIRDEGRQARAKTATTWLPAGLHPIRKVLNELL</sequence>
<name>A0A0V0TDP3_9BILA</name>
<comment type="caution">
    <text evidence="3">The sequence shown here is derived from an EMBL/GenBank/DDBJ whole genome shotgun (WGS) entry which is preliminary data.</text>
</comment>
<dbReference type="InterPro" id="IPR054465">
    <property type="entry name" value="Integrase_p58-like_C"/>
</dbReference>
<dbReference type="Pfam" id="PF22938">
    <property type="entry name" value="Integrase_p58_C"/>
    <property type="match status" value="1"/>
</dbReference>
<dbReference type="Proteomes" id="UP000055048">
    <property type="component" value="Unassembled WGS sequence"/>
</dbReference>
<dbReference type="EMBL" id="JYDJ01000350">
    <property type="protein sequence ID" value="KRX36675.1"/>
    <property type="molecule type" value="Genomic_DNA"/>
</dbReference>
<feature type="domain" description="Integrase p58-like C-terminal" evidence="2">
    <location>
        <begin position="13"/>
        <end position="32"/>
    </location>
</feature>